<reference evidence="2" key="1">
    <citation type="submission" date="2018-11" db="EMBL/GenBank/DDBJ databases">
        <authorList>
            <consortium name="Pathogen Informatics"/>
        </authorList>
    </citation>
    <scope>NUCLEOTIDE SEQUENCE</scope>
</reference>
<proteinExistence type="predicted"/>
<evidence type="ECO:0000313" key="3">
    <source>
        <dbReference type="Proteomes" id="UP000784294"/>
    </source>
</evidence>
<accession>A0A448WTT0</accession>
<protein>
    <submittedName>
        <fullName evidence="2">Uncharacterized protein</fullName>
    </submittedName>
</protein>
<dbReference type="EMBL" id="CAAALY010044736">
    <property type="protein sequence ID" value="VEL20103.1"/>
    <property type="molecule type" value="Genomic_DNA"/>
</dbReference>
<sequence>MAVANISTAANPSQQACVRSSQPCSPSLSDILDPVPRETRSSAQTNGAVEEAGSEGVKNEWCRFLYTDKQLRVVLKHFWFEFHSTLAI</sequence>
<feature type="region of interest" description="Disordered" evidence="1">
    <location>
        <begin position="1"/>
        <end position="56"/>
    </location>
</feature>
<evidence type="ECO:0000256" key="1">
    <source>
        <dbReference type="SAM" id="MobiDB-lite"/>
    </source>
</evidence>
<keyword evidence="3" id="KW-1185">Reference proteome</keyword>
<dbReference type="Proteomes" id="UP000784294">
    <property type="component" value="Unassembled WGS sequence"/>
</dbReference>
<dbReference type="AlphaFoldDB" id="A0A448WTT0"/>
<evidence type="ECO:0000313" key="2">
    <source>
        <dbReference type="EMBL" id="VEL20103.1"/>
    </source>
</evidence>
<gene>
    <name evidence="2" type="ORF">PXEA_LOCUS13543</name>
</gene>
<organism evidence="2 3">
    <name type="scientific">Protopolystoma xenopodis</name>
    <dbReference type="NCBI Taxonomy" id="117903"/>
    <lineage>
        <taxon>Eukaryota</taxon>
        <taxon>Metazoa</taxon>
        <taxon>Spiralia</taxon>
        <taxon>Lophotrochozoa</taxon>
        <taxon>Platyhelminthes</taxon>
        <taxon>Monogenea</taxon>
        <taxon>Polyopisthocotylea</taxon>
        <taxon>Polystomatidea</taxon>
        <taxon>Polystomatidae</taxon>
        <taxon>Protopolystoma</taxon>
    </lineage>
</organism>
<comment type="caution">
    <text evidence="2">The sequence shown here is derived from an EMBL/GenBank/DDBJ whole genome shotgun (WGS) entry which is preliminary data.</text>
</comment>
<feature type="compositionally biased region" description="Polar residues" evidence="1">
    <location>
        <begin position="1"/>
        <end position="28"/>
    </location>
</feature>
<name>A0A448WTT0_9PLAT</name>